<gene>
    <name evidence="1" type="ORF">RVH43_06420</name>
</gene>
<dbReference type="AlphaFoldDB" id="A0AAE4I4R4"/>
<comment type="caution">
    <text evidence="1">The sequence shown here is derived from an EMBL/GenBank/DDBJ whole genome shotgun (WGS) entry which is preliminary data.</text>
</comment>
<dbReference type="EMBL" id="JAWDET010000006">
    <property type="protein sequence ID" value="MDU0240266.1"/>
    <property type="molecule type" value="Genomic_DNA"/>
</dbReference>
<proteinExistence type="predicted"/>
<protein>
    <submittedName>
        <fullName evidence="1">Uncharacterized protein</fullName>
    </submittedName>
</protein>
<dbReference type="RefSeq" id="WP_036631308.1">
    <property type="nucleotide sequence ID" value="NZ_CAXTCG010000160.1"/>
</dbReference>
<evidence type="ECO:0000313" key="2">
    <source>
        <dbReference type="Proteomes" id="UP001181239"/>
    </source>
</evidence>
<sequence length="162" mass="18279">MVEWIDYSQNIPLSKVRQEHSAIKDSGELLNTVLAVGVAGHFPPDSCNAMLLPLHQLTLALNFIILEFSFSFNLRPHQCPHPLTVCHRDILSMVEWIDYIQNIPLSKVQQEHSAIKDSGELSHAVLAVGVAGHFPPDSCNAMLLLLYKLTLPFYNLRVFFFL</sequence>
<accession>A0AAE4I4R4</accession>
<dbReference type="Proteomes" id="UP001181239">
    <property type="component" value="Unassembled WGS sequence"/>
</dbReference>
<name>A0AAE4I4R4_PHOVU</name>
<organism evidence="1 2">
    <name type="scientific">Phocaeicola vulgatus</name>
    <name type="common">Bacteroides vulgatus</name>
    <dbReference type="NCBI Taxonomy" id="821"/>
    <lineage>
        <taxon>Bacteria</taxon>
        <taxon>Pseudomonadati</taxon>
        <taxon>Bacteroidota</taxon>
        <taxon>Bacteroidia</taxon>
        <taxon>Bacteroidales</taxon>
        <taxon>Bacteroidaceae</taxon>
        <taxon>Phocaeicola</taxon>
    </lineage>
</organism>
<reference evidence="1" key="1">
    <citation type="submission" date="2023-10" db="EMBL/GenBank/DDBJ databases">
        <title>Genome of Potential pathogenic bacteria in Crohn's disease.</title>
        <authorList>
            <person name="Rodriguez-Palacios A."/>
        </authorList>
    </citation>
    <scope>NUCLEOTIDE SEQUENCE</scope>
    <source>
        <strain evidence="1">CavFT-hAR11</strain>
    </source>
</reference>
<evidence type="ECO:0000313" key="1">
    <source>
        <dbReference type="EMBL" id="MDU0240266.1"/>
    </source>
</evidence>